<evidence type="ECO:0000313" key="2">
    <source>
        <dbReference type="Proteomes" id="UP000054485"/>
    </source>
</evidence>
<dbReference type="InParanoid" id="A0A0D0A940"/>
<organism evidence="1 2">
    <name type="scientific">Suillus luteus UH-Slu-Lm8-n1</name>
    <dbReference type="NCBI Taxonomy" id="930992"/>
    <lineage>
        <taxon>Eukaryota</taxon>
        <taxon>Fungi</taxon>
        <taxon>Dikarya</taxon>
        <taxon>Basidiomycota</taxon>
        <taxon>Agaricomycotina</taxon>
        <taxon>Agaricomycetes</taxon>
        <taxon>Agaricomycetidae</taxon>
        <taxon>Boletales</taxon>
        <taxon>Suillineae</taxon>
        <taxon>Suillaceae</taxon>
        <taxon>Suillus</taxon>
    </lineage>
</organism>
<protein>
    <submittedName>
        <fullName evidence="1">Uncharacterized protein</fullName>
    </submittedName>
</protein>
<accession>A0A0D0A940</accession>
<dbReference type="HOGENOM" id="CLU_1482944_0_0_1"/>
<dbReference type="AlphaFoldDB" id="A0A0D0A940"/>
<dbReference type="EMBL" id="KN835156">
    <property type="protein sequence ID" value="KIK46690.1"/>
    <property type="molecule type" value="Genomic_DNA"/>
</dbReference>
<evidence type="ECO:0000313" key="1">
    <source>
        <dbReference type="EMBL" id="KIK46690.1"/>
    </source>
</evidence>
<reference evidence="1 2" key="1">
    <citation type="submission" date="2014-04" db="EMBL/GenBank/DDBJ databases">
        <authorList>
            <consortium name="DOE Joint Genome Institute"/>
            <person name="Kuo A."/>
            <person name="Ruytinx J."/>
            <person name="Rineau F."/>
            <person name="Colpaert J."/>
            <person name="Kohler A."/>
            <person name="Nagy L.G."/>
            <person name="Floudas D."/>
            <person name="Copeland A."/>
            <person name="Barry K.W."/>
            <person name="Cichocki N."/>
            <person name="Veneault-Fourrey C."/>
            <person name="LaButti K."/>
            <person name="Lindquist E.A."/>
            <person name="Lipzen A."/>
            <person name="Lundell T."/>
            <person name="Morin E."/>
            <person name="Murat C."/>
            <person name="Sun H."/>
            <person name="Tunlid A."/>
            <person name="Henrissat B."/>
            <person name="Grigoriev I.V."/>
            <person name="Hibbett D.S."/>
            <person name="Martin F."/>
            <person name="Nordberg H.P."/>
            <person name="Cantor M.N."/>
            <person name="Hua S.X."/>
        </authorList>
    </citation>
    <scope>NUCLEOTIDE SEQUENCE [LARGE SCALE GENOMIC DNA]</scope>
    <source>
        <strain evidence="1 2">UH-Slu-Lm8-n1</strain>
    </source>
</reference>
<sequence length="182" mass="20493">MLSLYQPECNGLMMGSATSDKQCALHCTADRASIHTVPHVSSTHENCFDVYTGARAHPSIWHDQRKRSREKRILIGRQQSERSVCDFNSIDNTIPWKVFFSGAGKRNFGPGPFRYQVFPQGKLNASDNEHISYHPPPAPRFKNSLCTLTLTTKSCTIVDLCRMSWRCPSMMSCSLSAYSVQS</sequence>
<name>A0A0D0A940_9AGAM</name>
<proteinExistence type="predicted"/>
<dbReference type="Proteomes" id="UP000054485">
    <property type="component" value="Unassembled WGS sequence"/>
</dbReference>
<gene>
    <name evidence="1" type="ORF">CY34DRAFT_380229</name>
</gene>
<keyword evidence="2" id="KW-1185">Reference proteome</keyword>
<reference evidence="2" key="2">
    <citation type="submission" date="2015-01" db="EMBL/GenBank/DDBJ databases">
        <title>Evolutionary Origins and Diversification of the Mycorrhizal Mutualists.</title>
        <authorList>
            <consortium name="DOE Joint Genome Institute"/>
            <consortium name="Mycorrhizal Genomics Consortium"/>
            <person name="Kohler A."/>
            <person name="Kuo A."/>
            <person name="Nagy L.G."/>
            <person name="Floudas D."/>
            <person name="Copeland A."/>
            <person name="Barry K.W."/>
            <person name="Cichocki N."/>
            <person name="Veneault-Fourrey C."/>
            <person name="LaButti K."/>
            <person name="Lindquist E.A."/>
            <person name="Lipzen A."/>
            <person name="Lundell T."/>
            <person name="Morin E."/>
            <person name="Murat C."/>
            <person name="Riley R."/>
            <person name="Ohm R."/>
            <person name="Sun H."/>
            <person name="Tunlid A."/>
            <person name="Henrissat B."/>
            <person name="Grigoriev I.V."/>
            <person name="Hibbett D.S."/>
            <person name="Martin F."/>
        </authorList>
    </citation>
    <scope>NUCLEOTIDE SEQUENCE [LARGE SCALE GENOMIC DNA]</scope>
    <source>
        <strain evidence="2">UH-Slu-Lm8-n1</strain>
    </source>
</reference>